<organism evidence="1 2">
    <name type="scientific">candidate division WWE3 bacterium RIFCSPHIGHO2_01_FULL_48_15</name>
    <dbReference type="NCBI Taxonomy" id="1802619"/>
    <lineage>
        <taxon>Bacteria</taxon>
        <taxon>Katanobacteria</taxon>
    </lineage>
</organism>
<dbReference type="InterPro" id="IPR036583">
    <property type="entry name" value="23S_rRNA_IVS_sf"/>
</dbReference>
<dbReference type="PANTHER" id="PTHR38471">
    <property type="entry name" value="FOUR HELIX BUNDLE PROTEIN"/>
    <property type="match status" value="1"/>
</dbReference>
<protein>
    <recommendedName>
        <fullName evidence="3">Four helix bundle protein</fullName>
    </recommendedName>
</protein>
<dbReference type="SUPFAM" id="SSF158446">
    <property type="entry name" value="IVS-encoded protein-like"/>
    <property type="match status" value="1"/>
</dbReference>
<evidence type="ECO:0000313" key="1">
    <source>
        <dbReference type="EMBL" id="OGC54243.1"/>
    </source>
</evidence>
<proteinExistence type="predicted"/>
<evidence type="ECO:0000313" key="2">
    <source>
        <dbReference type="Proteomes" id="UP000179005"/>
    </source>
</evidence>
<name>A0A1F4VBZ9_UNCKA</name>
<dbReference type="AlphaFoldDB" id="A0A1F4VBZ9"/>
<gene>
    <name evidence="1" type="ORF">A2797_00715</name>
</gene>
<dbReference type="NCBIfam" id="TIGR02436">
    <property type="entry name" value="four helix bundle protein"/>
    <property type="match status" value="1"/>
</dbReference>
<dbReference type="InterPro" id="IPR012657">
    <property type="entry name" value="23S_rRNA-intervening_sequence"/>
</dbReference>
<evidence type="ECO:0008006" key="3">
    <source>
        <dbReference type="Google" id="ProtNLM"/>
    </source>
</evidence>
<dbReference type="PANTHER" id="PTHR38471:SF2">
    <property type="entry name" value="FOUR HELIX BUNDLE PROTEIN"/>
    <property type="match status" value="1"/>
</dbReference>
<sequence>MVAEPFKFENLQVYQRTRKLVNEIYLLTGKWPREYLFDLTSQFRRAVLSILLNIAEGTGRSKADFARFLNIAIGSCKECAAIAETSFDLNLISASDKEKLKKEFIEITMMLEGLKKSLR</sequence>
<reference evidence="1 2" key="1">
    <citation type="journal article" date="2016" name="Nat. Commun.">
        <title>Thousands of microbial genomes shed light on interconnected biogeochemical processes in an aquifer system.</title>
        <authorList>
            <person name="Anantharaman K."/>
            <person name="Brown C.T."/>
            <person name="Hug L.A."/>
            <person name="Sharon I."/>
            <person name="Castelle C.J."/>
            <person name="Probst A.J."/>
            <person name="Thomas B.C."/>
            <person name="Singh A."/>
            <person name="Wilkins M.J."/>
            <person name="Karaoz U."/>
            <person name="Brodie E.L."/>
            <person name="Williams K.H."/>
            <person name="Hubbard S.S."/>
            <person name="Banfield J.F."/>
        </authorList>
    </citation>
    <scope>NUCLEOTIDE SEQUENCE [LARGE SCALE GENOMIC DNA]</scope>
</reference>
<dbReference type="STRING" id="1802619.A2797_00715"/>
<comment type="caution">
    <text evidence="1">The sequence shown here is derived from an EMBL/GenBank/DDBJ whole genome shotgun (WGS) entry which is preliminary data.</text>
</comment>
<dbReference type="EMBL" id="MEVC01000022">
    <property type="protein sequence ID" value="OGC54243.1"/>
    <property type="molecule type" value="Genomic_DNA"/>
</dbReference>
<accession>A0A1F4VBZ9</accession>
<dbReference type="Pfam" id="PF05635">
    <property type="entry name" value="23S_rRNA_IVP"/>
    <property type="match status" value="1"/>
</dbReference>
<dbReference type="Proteomes" id="UP000179005">
    <property type="component" value="Unassembled WGS sequence"/>
</dbReference>
<dbReference type="CDD" id="cd16377">
    <property type="entry name" value="23S_rRNA_IVP_like"/>
    <property type="match status" value="1"/>
</dbReference>
<dbReference type="Gene3D" id="1.20.1440.60">
    <property type="entry name" value="23S rRNA-intervening sequence"/>
    <property type="match status" value="1"/>
</dbReference>